<keyword evidence="3" id="KW-0067">ATP-binding</keyword>
<name>C9DGK7_BPW14</name>
<keyword evidence="3" id="KW-0347">Helicase</keyword>
<dbReference type="InterPro" id="IPR007694">
    <property type="entry name" value="DNA_helicase_DnaB-like_C"/>
</dbReference>
<dbReference type="GeneID" id="8684184"/>
<dbReference type="PANTHER" id="PTHR30153:SF2">
    <property type="entry name" value="REPLICATIVE DNA HELICASE"/>
    <property type="match status" value="1"/>
</dbReference>
<keyword evidence="3" id="KW-0547">Nucleotide-binding</keyword>
<sequence length="499" mass="56568">MFQESLILAGMFSLDRYAKTAIPNITPELFSKPHYRELYRLVVSYYTKYSALPTTSAIAVELESTPMPEGLFNDAVDFLEGMSTQQPINEDWLCERAEKWAQERSIYNAMQTAIEIIDGNHKKYDKGAIPQLIADAFGVTFNKSVGIDYFSTFEEQWEYYQSPDNKIPFSVDVLNRVTKGGAKRKSLNIVMAGINVGKTTWLINMAESYLDQGLNVIYFSLEVDGHTIRERSDVSFMGENFDKVRSLEKHAYMNRGAKLRGKFKGEYVIYDMPASSVHTGHIRHVLNELKMKRGITFDVILVDYITLLNSSCLPPSSKADTNGYYTNVAEELRSLAKEMDAICWTAAQFNRSGQSADDPTMGDTGLSIGIQATSDFTLALAQPDELAKNMQVLCKVLKNRYGNKQSFGKFIMGLDNDLQKFYDVDEEHQKSYMDEADLNDFQQAKKPTTAEQLMKPTEKPNNDVKLPNRPTNQSVEDIFTTLATHSDKEKEKTVADWNF</sequence>
<keyword evidence="3" id="KW-0378">Hydrolase</keyword>
<dbReference type="PROSITE" id="PS51199">
    <property type="entry name" value="SF4_HELICASE"/>
    <property type="match status" value="1"/>
</dbReference>
<dbReference type="GO" id="GO:0003678">
    <property type="term" value="F:DNA helicase activity"/>
    <property type="evidence" value="ECO:0007669"/>
    <property type="project" value="InterPro"/>
</dbReference>
<dbReference type="Gene3D" id="3.40.50.300">
    <property type="entry name" value="P-loop containing nucleotide triphosphate hydrolases"/>
    <property type="match status" value="1"/>
</dbReference>
<dbReference type="GO" id="GO:0006260">
    <property type="term" value="P:DNA replication"/>
    <property type="evidence" value="ECO:0007669"/>
    <property type="project" value="InterPro"/>
</dbReference>
<feature type="region of interest" description="Disordered" evidence="1">
    <location>
        <begin position="449"/>
        <end position="475"/>
    </location>
</feature>
<dbReference type="GO" id="GO:0005524">
    <property type="term" value="F:ATP binding"/>
    <property type="evidence" value="ECO:0007669"/>
    <property type="project" value="InterPro"/>
</dbReference>
<dbReference type="KEGG" id="vg:8684184"/>
<keyword evidence="4" id="KW-1185">Reference proteome</keyword>
<organism evidence="3 4">
    <name type="scientific">Delftia phage PhiW-14</name>
    <name type="common">Deftia acidovorans bacteriophage phiW-14</name>
    <dbReference type="NCBI Taxonomy" id="665032"/>
    <lineage>
        <taxon>Viruses</taxon>
        <taxon>Duplodnaviria</taxon>
        <taxon>Heunggongvirae</taxon>
        <taxon>Uroviricota</taxon>
        <taxon>Caudoviricetes</taxon>
        <taxon>Ionavirus</taxon>
        <taxon>Ionavirus W14</taxon>
    </lineage>
</organism>
<proteinExistence type="predicted"/>
<dbReference type="OrthoDB" id="2035at10239"/>
<gene>
    <name evidence="3" type="primary">236</name>
</gene>
<feature type="domain" description="SF4 helicase" evidence="2">
    <location>
        <begin position="160"/>
        <end position="428"/>
    </location>
</feature>
<dbReference type="PANTHER" id="PTHR30153">
    <property type="entry name" value="REPLICATIVE DNA HELICASE DNAB"/>
    <property type="match status" value="1"/>
</dbReference>
<dbReference type="EMBL" id="GQ357915">
    <property type="protein sequence ID" value="ACV50258.1"/>
    <property type="molecule type" value="Genomic_DNA"/>
</dbReference>
<organismHost>
    <name type="scientific">Delftia acidovorans</name>
    <name type="common">Pseudomonas acidovorans</name>
    <name type="synonym">Comamonas acidovorans</name>
    <dbReference type="NCBI Taxonomy" id="80866"/>
</organismHost>
<dbReference type="InterPro" id="IPR027417">
    <property type="entry name" value="P-loop_NTPase"/>
</dbReference>
<evidence type="ECO:0000313" key="4">
    <source>
        <dbReference type="Proteomes" id="UP000008986"/>
    </source>
</evidence>
<evidence type="ECO:0000256" key="1">
    <source>
        <dbReference type="SAM" id="MobiDB-lite"/>
    </source>
</evidence>
<dbReference type="RefSeq" id="YP_003359090.1">
    <property type="nucleotide sequence ID" value="NC_013697.1"/>
</dbReference>
<dbReference type="SUPFAM" id="SSF52540">
    <property type="entry name" value="P-loop containing nucleoside triphosphate hydrolases"/>
    <property type="match status" value="1"/>
</dbReference>
<reference evidence="4" key="1">
    <citation type="submission" date="2009-07" db="EMBL/GenBank/DDBJ databases">
        <authorList>
            <person name="Kropinski A.M."/>
            <person name="Villegas A."/>
            <person name="Lingohr E.J."/>
        </authorList>
    </citation>
    <scope>NUCLEOTIDE SEQUENCE [LARGE SCALE GENOMIC DNA]</scope>
</reference>
<protein>
    <submittedName>
        <fullName evidence="3">Gp41 DNA primase-helicase subunit</fullName>
    </submittedName>
</protein>
<evidence type="ECO:0000259" key="2">
    <source>
        <dbReference type="PROSITE" id="PS51199"/>
    </source>
</evidence>
<dbReference type="Proteomes" id="UP000008986">
    <property type="component" value="Segment"/>
</dbReference>
<accession>C9DGK7</accession>
<dbReference type="Pfam" id="PF03796">
    <property type="entry name" value="DnaB_C"/>
    <property type="match status" value="1"/>
</dbReference>
<evidence type="ECO:0000313" key="3">
    <source>
        <dbReference type="EMBL" id="ACV50258.1"/>
    </source>
</evidence>